<feature type="compositionally biased region" description="Basic and acidic residues" evidence="1">
    <location>
        <begin position="106"/>
        <end position="116"/>
    </location>
</feature>
<sequence length="178" mass="20537">MEGDYDYEIDTNGVNKRSKGRKNRQSKEFKKFAKSGIVRKLIGSNKNGAAVSEKPLPEEPQLARRVEQEVQTDDDIAHAPHPTEKDRQQMFRRRCDVRRADRVLSAHPRHMAEREVALNGPDEDYFSNSDTESDATEDEDYERVDNISDLQQYSLFDYVTIAEKKPKRSEGFVFVNAP</sequence>
<evidence type="ECO:0000313" key="3">
    <source>
        <dbReference type="WBParaSite" id="PSAMB.scaffold4566size14207.g24620.t1"/>
    </source>
</evidence>
<dbReference type="WBParaSite" id="PSAMB.scaffold4566size14207.g24620.t1">
    <property type="protein sequence ID" value="PSAMB.scaffold4566size14207.g24620.t1"/>
    <property type="gene ID" value="PSAMB.scaffold4566size14207.g24620"/>
</dbReference>
<reference evidence="3" key="1">
    <citation type="submission" date="2022-11" db="UniProtKB">
        <authorList>
            <consortium name="WormBaseParasite"/>
        </authorList>
    </citation>
    <scope>IDENTIFICATION</scope>
</reference>
<dbReference type="Proteomes" id="UP000887566">
    <property type="component" value="Unplaced"/>
</dbReference>
<keyword evidence="2" id="KW-1185">Reference proteome</keyword>
<evidence type="ECO:0000313" key="2">
    <source>
        <dbReference type="Proteomes" id="UP000887566"/>
    </source>
</evidence>
<evidence type="ECO:0000256" key="1">
    <source>
        <dbReference type="SAM" id="MobiDB-lite"/>
    </source>
</evidence>
<name>A0A914WQL7_9BILA</name>
<feature type="region of interest" description="Disordered" evidence="1">
    <location>
        <begin position="1"/>
        <end position="28"/>
    </location>
</feature>
<organism evidence="2 3">
    <name type="scientific">Plectus sambesii</name>
    <dbReference type="NCBI Taxonomy" id="2011161"/>
    <lineage>
        <taxon>Eukaryota</taxon>
        <taxon>Metazoa</taxon>
        <taxon>Ecdysozoa</taxon>
        <taxon>Nematoda</taxon>
        <taxon>Chromadorea</taxon>
        <taxon>Plectida</taxon>
        <taxon>Plectina</taxon>
        <taxon>Plectoidea</taxon>
        <taxon>Plectidae</taxon>
        <taxon>Plectus</taxon>
    </lineage>
</organism>
<feature type="compositionally biased region" description="Basic and acidic residues" evidence="1">
    <location>
        <begin position="55"/>
        <end position="68"/>
    </location>
</feature>
<feature type="compositionally biased region" description="Acidic residues" evidence="1">
    <location>
        <begin position="121"/>
        <end position="140"/>
    </location>
</feature>
<proteinExistence type="predicted"/>
<feature type="compositionally biased region" description="Basic and acidic residues" evidence="1">
    <location>
        <begin position="75"/>
        <end position="92"/>
    </location>
</feature>
<dbReference type="AlphaFoldDB" id="A0A914WQL7"/>
<feature type="region of interest" description="Disordered" evidence="1">
    <location>
        <begin position="44"/>
        <end position="92"/>
    </location>
</feature>
<protein>
    <submittedName>
        <fullName evidence="3">Uncharacterized protein</fullName>
    </submittedName>
</protein>
<feature type="region of interest" description="Disordered" evidence="1">
    <location>
        <begin position="106"/>
        <end position="140"/>
    </location>
</feature>
<accession>A0A914WQL7</accession>